<dbReference type="SUPFAM" id="SSF53807">
    <property type="entry name" value="Helical backbone' metal receptor"/>
    <property type="match status" value="1"/>
</dbReference>
<dbReference type="PRINTS" id="PR00690">
    <property type="entry name" value="ADHESNFAMILY"/>
</dbReference>
<feature type="signal peptide" evidence="7">
    <location>
        <begin position="1"/>
        <end position="22"/>
    </location>
</feature>
<dbReference type="EMBL" id="JACVDA010000001">
    <property type="protein sequence ID" value="MBK1467811.1"/>
    <property type="molecule type" value="Genomic_DNA"/>
</dbReference>
<evidence type="ECO:0000313" key="9">
    <source>
        <dbReference type="Proteomes" id="UP000823123"/>
    </source>
</evidence>
<dbReference type="PROSITE" id="PS51257">
    <property type="entry name" value="PROKAR_LIPOPROTEIN"/>
    <property type="match status" value="1"/>
</dbReference>
<dbReference type="PANTHER" id="PTHR42953">
    <property type="entry name" value="HIGH-AFFINITY ZINC UPTAKE SYSTEM PROTEIN ZNUA-RELATED"/>
    <property type="match status" value="1"/>
</dbReference>
<proteinExistence type="inferred from homology"/>
<keyword evidence="5" id="KW-0175">Coiled coil</keyword>
<keyword evidence="9" id="KW-1185">Reference proteome</keyword>
<evidence type="ECO:0000256" key="5">
    <source>
        <dbReference type="SAM" id="Coils"/>
    </source>
</evidence>
<gene>
    <name evidence="8" type="ORF">IBJ83_00545</name>
</gene>
<evidence type="ECO:0000256" key="1">
    <source>
        <dbReference type="ARBA" id="ARBA00011028"/>
    </source>
</evidence>
<feature type="coiled-coil region" evidence="5">
    <location>
        <begin position="202"/>
        <end position="229"/>
    </location>
</feature>
<dbReference type="Proteomes" id="UP000823123">
    <property type="component" value="Unassembled WGS sequence"/>
</dbReference>
<keyword evidence="3 7" id="KW-0732">Signal</keyword>
<accession>A0ABS1C6U7</accession>
<dbReference type="InterPro" id="IPR006128">
    <property type="entry name" value="Lipoprotein_PsaA-like"/>
</dbReference>
<keyword evidence="2 4" id="KW-0813">Transport</keyword>
<evidence type="ECO:0000313" key="8">
    <source>
        <dbReference type="EMBL" id="MBK1467811.1"/>
    </source>
</evidence>
<evidence type="ECO:0000256" key="3">
    <source>
        <dbReference type="ARBA" id="ARBA00022729"/>
    </source>
</evidence>
<dbReference type="InterPro" id="IPR050492">
    <property type="entry name" value="Bact_metal-bind_prot9"/>
</dbReference>
<dbReference type="Gene3D" id="3.40.50.1980">
    <property type="entry name" value="Nitrogenase molybdenum iron protein domain"/>
    <property type="match status" value="2"/>
</dbReference>
<feature type="chain" id="PRO_5045087233" evidence="7">
    <location>
        <begin position="23"/>
        <end position="343"/>
    </location>
</feature>
<evidence type="ECO:0000256" key="7">
    <source>
        <dbReference type="SAM" id="SignalP"/>
    </source>
</evidence>
<dbReference type="InterPro" id="IPR006127">
    <property type="entry name" value="ZnuA-like"/>
</dbReference>
<protein>
    <submittedName>
        <fullName evidence="8">Zinc ABC transporter substrate-binding protein</fullName>
    </submittedName>
</protein>
<dbReference type="Pfam" id="PF01297">
    <property type="entry name" value="ZnuA"/>
    <property type="match status" value="1"/>
</dbReference>
<comment type="similarity">
    <text evidence="1 4">Belongs to the bacterial solute-binding protein 9 family.</text>
</comment>
<organism evidence="8 9">
    <name type="scientific">Parvimonas parva</name>
    <dbReference type="NCBI Taxonomy" id="2769485"/>
    <lineage>
        <taxon>Bacteria</taxon>
        <taxon>Bacillati</taxon>
        <taxon>Bacillota</taxon>
        <taxon>Tissierellia</taxon>
        <taxon>Tissierellales</taxon>
        <taxon>Peptoniphilaceae</taxon>
        <taxon>Parvimonas</taxon>
    </lineage>
</organism>
<dbReference type="InterPro" id="IPR006129">
    <property type="entry name" value="AdhesinB"/>
</dbReference>
<name>A0ABS1C6U7_9FIRM</name>
<dbReference type="RefSeq" id="WP_201274923.1">
    <property type="nucleotide sequence ID" value="NZ_JACVDA010000001.1"/>
</dbReference>
<dbReference type="PANTHER" id="PTHR42953:SF3">
    <property type="entry name" value="HIGH-AFFINITY ZINC UPTAKE SYSTEM PROTEIN ZNUA"/>
    <property type="match status" value="1"/>
</dbReference>
<evidence type="ECO:0000256" key="6">
    <source>
        <dbReference type="SAM" id="MobiDB-lite"/>
    </source>
</evidence>
<evidence type="ECO:0000256" key="2">
    <source>
        <dbReference type="ARBA" id="ARBA00022448"/>
    </source>
</evidence>
<comment type="caution">
    <text evidence="8">The sequence shown here is derived from an EMBL/GenBank/DDBJ whole genome shotgun (WGS) entry which is preliminary data.</text>
</comment>
<feature type="region of interest" description="Disordered" evidence="6">
    <location>
        <begin position="125"/>
        <end position="154"/>
    </location>
</feature>
<evidence type="ECO:0000256" key="4">
    <source>
        <dbReference type="RuleBase" id="RU003512"/>
    </source>
</evidence>
<dbReference type="PRINTS" id="PR00691">
    <property type="entry name" value="ADHESINB"/>
</dbReference>
<sequence length="343" mass="39799">MKKILSKIISFVLIISLFTACGKDNVKNNQKEEKQTIYTSFYALQSITKEIVGDKMEVKNLIPNGQGVHHWEPTAKDMKDLYKGSVILVNGLNLETWTEKFKLALTDLKLVEVSKGVNLLETEHHHEEGEDHEHEHKHEHEHEHEHEHKGENKDVVKPMTEKEEKHHSHGKYDPHIWLSLRNMKVVAKNICEQVISMDKANESYYKENLKKVENRLDELDKKYSDELKNSRTKSIITSHEAFAYLFNDYGLKQIAIEGLNSESEPDLAKMKSIVEQAKKEGLKYVFYEELSESKVEETIAKEIGGQVKMLYTIEGQTEEQAKENKDYFKMMEENLKALVEATK</sequence>
<reference evidence="8 9" key="1">
    <citation type="submission" date="2020-09" db="EMBL/GenBank/DDBJ databases">
        <title>Parvimonas S3374 sp. nov.</title>
        <authorList>
            <person name="Buhl M."/>
        </authorList>
    </citation>
    <scope>NUCLEOTIDE SEQUENCE [LARGE SCALE GENOMIC DNA]</scope>
    <source>
        <strain evidence="8 9">S3374</strain>
    </source>
</reference>